<organism evidence="9 10">
    <name type="scientific">Pelagovum pacificum</name>
    <dbReference type="NCBI Taxonomy" id="2588711"/>
    <lineage>
        <taxon>Bacteria</taxon>
        <taxon>Pseudomonadati</taxon>
        <taxon>Pseudomonadota</taxon>
        <taxon>Alphaproteobacteria</taxon>
        <taxon>Rhodobacterales</taxon>
        <taxon>Paracoccaceae</taxon>
        <taxon>Pelagovum</taxon>
    </lineage>
</organism>
<reference evidence="9 10" key="1">
    <citation type="submission" date="2019-06" db="EMBL/GenBank/DDBJ databases">
        <title>Genome of new Rhodobacteraceae sp. SM1903.</title>
        <authorList>
            <person name="Ren X."/>
        </authorList>
    </citation>
    <scope>NUCLEOTIDE SEQUENCE [LARGE SCALE GENOMIC DNA]</scope>
    <source>
        <strain evidence="9 10">SM1903</strain>
    </source>
</reference>
<accession>A0A5C5GEX8</accession>
<dbReference type="GO" id="GO:0034639">
    <property type="term" value="F:L-amino acid efflux transmembrane transporter activity"/>
    <property type="evidence" value="ECO:0007669"/>
    <property type="project" value="InterPro"/>
</dbReference>
<keyword evidence="3" id="KW-0997">Cell inner membrane</keyword>
<name>A0A5C5GEX8_9RHOB</name>
<dbReference type="OrthoDB" id="9006207at2"/>
<evidence type="ECO:0000256" key="2">
    <source>
        <dbReference type="ARBA" id="ARBA00022475"/>
    </source>
</evidence>
<evidence type="ECO:0000313" key="10">
    <source>
        <dbReference type="Proteomes" id="UP000314011"/>
    </source>
</evidence>
<dbReference type="EMBL" id="VFFF01000001">
    <property type="protein sequence ID" value="TNY33322.1"/>
    <property type="molecule type" value="Genomic_DNA"/>
</dbReference>
<dbReference type="Pfam" id="PF06610">
    <property type="entry name" value="AlaE"/>
    <property type="match status" value="1"/>
</dbReference>
<keyword evidence="6 8" id="KW-1133">Transmembrane helix</keyword>
<protein>
    <submittedName>
        <fullName evidence="9">L-alanine exporter AlaE</fullName>
    </submittedName>
</protein>
<dbReference type="Proteomes" id="UP000314011">
    <property type="component" value="Unassembled WGS sequence"/>
</dbReference>
<sequence>MRVFIIDTIATIAFFTVVATFSELVIAGMDTSEVLTTRLVMVPVMIVTGRPYTRWRDWLFARVQPRGRLSAALTDIAAFLAFQVPVYGTTLMIAGASAAEALVAIGSAATFMILLARPFGLFVELVRRISGVEPA</sequence>
<keyword evidence="5" id="KW-0029">Amino-acid transport</keyword>
<evidence type="ECO:0000256" key="3">
    <source>
        <dbReference type="ARBA" id="ARBA00022519"/>
    </source>
</evidence>
<proteinExistence type="predicted"/>
<dbReference type="InterPro" id="IPR010574">
    <property type="entry name" value="Ala_export_AlaE"/>
</dbReference>
<feature type="transmembrane region" description="Helical" evidence="8">
    <location>
        <begin position="101"/>
        <end position="123"/>
    </location>
</feature>
<feature type="transmembrane region" description="Helical" evidence="8">
    <location>
        <begin position="73"/>
        <end position="95"/>
    </location>
</feature>
<comment type="caution">
    <text evidence="9">The sequence shown here is derived from an EMBL/GenBank/DDBJ whole genome shotgun (WGS) entry which is preliminary data.</text>
</comment>
<keyword evidence="2" id="KW-1003">Cell membrane</keyword>
<gene>
    <name evidence="9" type="primary">alaE</name>
    <name evidence="9" type="ORF">FHY64_08640</name>
</gene>
<evidence type="ECO:0000256" key="1">
    <source>
        <dbReference type="ARBA" id="ARBA00022448"/>
    </source>
</evidence>
<evidence type="ECO:0000256" key="4">
    <source>
        <dbReference type="ARBA" id="ARBA00022692"/>
    </source>
</evidence>
<dbReference type="GO" id="GO:0016020">
    <property type="term" value="C:membrane"/>
    <property type="evidence" value="ECO:0007669"/>
    <property type="project" value="InterPro"/>
</dbReference>
<dbReference type="AlphaFoldDB" id="A0A5C5GEX8"/>
<evidence type="ECO:0000256" key="5">
    <source>
        <dbReference type="ARBA" id="ARBA00022970"/>
    </source>
</evidence>
<evidence type="ECO:0000256" key="6">
    <source>
        <dbReference type="ARBA" id="ARBA00022989"/>
    </source>
</evidence>
<evidence type="ECO:0000256" key="7">
    <source>
        <dbReference type="ARBA" id="ARBA00023136"/>
    </source>
</evidence>
<evidence type="ECO:0000313" key="9">
    <source>
        <dbReference type="EMBL" id="TNY33322.1"/>
    </source>
</evidence>
<keyword evidence="10" id="KW-1185">Reference proteome</keyword>
<feature type="transmembrane region" description="Helical" evidence="8">
    <location>
        <begin position="12"/>
        <end position="29"/>
    </location>
</feature>
<dbReference type="RefSeq" id="WP_140194010.1">
    <property type="nucleotide sequence ID" value="NZ_CP065915.1"/>
</dbReference>
<keyword evidence="7 8" id="KW-0472">Membrane</keyword>
<keyword evidence="1" id="KW-0813">Transport</keyword>
<evidence type="ECO:0000256" key="8">
    <source>
        <dbReference type="SAM" id="Phobius"/>
    </source>
</evidence>
<keyword evidence="4 8" id="KW-0812">Transmembrane</keyword>